<reference evidence="2" key="1">
    <citation type="journal article" date="2015" name="Proc. Natl. Acad. Sci. U.S.A.">
        <title>Genome sequencing of adzuki bean (Vigna angularis) provides insight into high starch and low fat accumulation and domestication.</title>
        <authorList>
            <person name="Yang K."/>
            <person name="Tian Z."/>
            <person name="Chen C."/>
            <person name="Luo L."/>
            <person name="Zhao B."/>
            <person name="Wang Z."/>
            <person name="Yu L."/>
            <person name="Li Y."/>
            <person name="Sun Y."/>
            <person name="Li W."/>
            <person name="Chen Y."/>
            <person name="Li Y."/>
            <person name="Zhang Y."/>
            <person name="Ai D."/>
            <person name="Zhao J."/>
            <person name="Shang C."/>
            <person name="Ma Y."/>
            <person name="Wu B."/>
            <person name="Wang M."/>
            <person name="Gao L."/>
            <person name="Sun D."/>
            <person name="Zhang P."/>
            <person name="Guo F."/>
            <person name="Wang W."/>
            <person name="Li Y."/>
            <person name="Wang J."/>
            <person name="Varshney R.K."/>
            <person name="Wang J."/>
            <person name="Ling H.Q."/>
            <person name="Wan P."/>
        </authorList>
    </citation>
    <scope>NUCLEOTIDE SEQUENCE</scope>
    <source>
        <strain evidence="2">cv. Jingnong 6</strain>
    </source>
</reference>
<evidence type="ECO:0000313" key="2">
    <source>
        <dbReference type="Proteomes" id="UP000053144"/>
    </source>
</evidence>
<dbReference type="Proteomes" id="UP000053144">
    <property type="component" value="Chromosome 2"/>
</dbReference>
<protein>
    <submittedName>
        <fullName evidence="1">Uncharacterized protein</fullName>
    </submittedName>
</protein>
<accession>A0A0L9TWT1</accession>
<dbReference type="AlphaFoldDB" id="A0A0L9TWT1"/>
<gene>
    <name evidence="1" type="ORF">LR48_Vigan02g109100</name>
</gene>
<dbReference type="EMBL" id="CM003372">
    <property type="protein sequence ID" value="KOM34941.1"/>
    <property type="molecule type" value="Genomic_DNA"/>
</dbReference>
<dbReference type="Gramene" id="KOM34941">
    <property type="protein sequence ID" value="KOM34941"/>
    <property type="gene ID" value="LR48_Vigan02g109100"/>
</dbReference>
<sequence>MRSSSSRPPPPPLPLLSSLRCHRCAAWSRLPPSCQCSRKALLVVVFGRASSVCRRTIGARRCCLRHCCLRRCCLRSCFNLATCIEMSIIGPYIKSLPSEGFHVYQCGRDSPLRVRFVGNPSVSPSPTLDRNEKVEHYIKVKDPLTYCLKVLGREWCQSLIRLSSDLIGVCISLVNLLIDRPNNNNY</sequence>
<organism evidence="1 2">
    <name type="scientific">Phaseolus angularis</name>
    <name type="common">Azuki bean</name>
    <name type="synonym">Vigna angularis</name>
    <dbReference type="NCBI Taxonomy" id="3914"/>
    <lineage>
        <taxon>Eukaryota</taxon>
        <taxon>Viridiplantae</taxon>
        <taxon>Streptophyta</taxon>
        <taxon>Embryophyta</taxon>
        <taxon>Tracheophyta</taxon>
        <taxon>Spermatophyta</taxon>
        <taxon>Magnoliopsida</taxon>
        <taxon>eudicotyledons</taxon>
        <taxon>Gunneridae</taxon>
        <taxon>Pentapetalae</taxon>
        <taxon>rosids</taxon>
        <taxon>fabids</taxon>
        <taxon>Fabales</taxon>
        <taxon>Fabaceae</taxon>
        <taxon>Papilionoideae</taxon>
        <taxon>50 kb inversion clade</taxon>
        <taxon>NPAAA clade</taxon>
        <taxon>indigoferoid/millettioid clade</taxon>
        <taxon>Phaseoleae</taxon>
        <taxon>Vigna</taxon>
    </lineage>
</organism>
<evidence type="ECO:0000313" key="1">
    <source>
        <dbReference type="EMBL" id="KOM34941.1"/>
    </source>
</evidence>
<proteinExistence type="predicted"/>
<name>A0A0L9TWT1_PHAAN</name>